<dbReference type="KEGG" id="csto:CGC58_05270"/>
<name>A0A250FVJ9_9FLAO</name>
<evidence type="ECO:0000313" key="1">
    <source>
        <dbReference type="EMBL" id="ATA89182.1"/>
    </source>
</evidence>
<evidence type="ECO:0008006" key="3">
    <source>
        <dbReference type="Google" id="ProtNLM"/>
    </source>
</evidence>
<reference evidence="2" key="1">
    <citation type="submission" date="2017-06" db="EMBL/GenBank/DDBJ databases">
        <title>Capnocytophaga spp. assemblies.</title>
        <authorList>
            <person name="Gulvik C.A."/>
        </authorList>
    </citation>
    <scope>NUCLEOTIDE SEQUENCE [LARGE SCALE GENOMIC DNA]</scope>
    <source>
        <strain evidence="2">H2177</strain>
    </source>
</reference>
<gene>
    <name evidence="1" type="ORF">CGC58_05270</name>
</gene>
<protein>
    <recommendedName>
        <fullName evidence="3">SMI1/KNR4 family protein</fullName>
    </recommendedName>
</protein>
<dbReference type="AlphaFoldDB" id="A0A250FVJ9"/>
<dbReference type="InterPro" id="IPR037883">
    <property type="entry name" value="Knr4/Smi1-like_sf"/>
</dbReference>
<dbReference type="SUPFAM" id="SSF160631">
    <property type="entry name" value="SMI1/KNR4-like"/>
    <property type="match status" value="1"/>
</dbReference>
<evidence type="ECO:0000313" key="2">
    <source>
        <dbReference type="Proteomes" id="UP000217348"/>
    </source>
</evidence>
<dbReference type="Proteomes" id="UP000217348">
    <property type="component" value="Chromosome"/>
</dbReference>
<dbReference type="EMBL" id="CP022387">
    <property type="protein sequence ID" value="ATA89182.1"/>
    <property type="molecule type" value="Genomic_DNA"/>
</dbReference>
<proteinExistence type="predicted"/>
<organism evidence="1 2">
    <name type="scientific">Capnocytophaga stomatis</name>
    <dbReference type="NCBI Taxonomy" id="1848904"/>
    <lineage>
        <taxon>Bacteria</taxon>
        <taxon>Pseudomonadati</taxon>
        <taxon>Bacteroidota</taxon>
        <taxon>Flavobacteriia</taxon>
        <taxon>Flavobacteriales</taxon>
        <taxon>Flavobacteriaceae</taxon>
        <taxon>Capnocytophaga</taxon>
    </lineage>
</organism>
<sequence>MNRIRIITYRQFRKNNMITEYLGRKIPQAYLDFIESKTSEENMEMMYFNNEKHNNKKIKLYTKNGLLSNSYDKKSYWYEWISKGDYTFEKVKALHTEEPISIDEVKTCFAIADTYEGNVFINLHDGSIWHFSDDSDWVNDIDLYHCEKYANSFADFLQKISLKPIGNKFESEDFE</sequence>
<accession>A0A250FVJ9</accession>